<dbReference type="PANTHER" id="PTHR28258:SF1">
    <property type="entry name" value="VACUOLAR SEGREGATION PROTEIN 7"/>
    <property type="match status" value="1"/>
</dbReference>
<keyword evidence="2" id="KW-1133">Transmembrane helix</keyword>
<dbReference type="OrthoDB" id="1204at2759"/>
<protein>
    <recommendedName>
        <fullName evidence="5">Vacuolar segregation protein 7</fullName>
    </recommendedName>
</protein>
<proteinExistence type="predicted"/>
<dbReference type="InterPro" id="IPR024260">
    <property type="entry name" value="Vac7"/>
</dbReference>
<dbReference type="GO" id="GO:0070772">
    <property type="term" value="C:PAS complex"/>
    <property type="evidence" value="ECO:0007669"/>
    <property type="project" value="TreeGrafter"/>
</dbReference>
<feature type="compositionally biased region" description="Low complexity" evidence="1">
    <location>
        <begin position="1"/>
        <end position="17"/>
    </location>
</feature>
<dbReference type="GeneID" id="30178040"/>
<evidence type="ECO:0000256" key="2">
    <source>
        <dbReference type="SAM" id="Phobius"/>
    </source>
</evidence>
<accession>A0A1E3NHF2</accession>
<evidence type="ECO:0000313" key="4">
    <source>
        <dbReference type="Proteomes" id="UP000094455"/>
    </source>
</evidence>
<evidence type="ECO:0000256" key="1">
    <source>
        <dbReference type="SAM" id="MobiDB-lite"/>
    </source>
</evidence>
<name>A0A1E3NHF2_9ASCO</name>
<evidence type="ECO:0000313" key="3">
    <source>
        <dbReference type="EMBL" id="ODQ45526.1"/>
    </source>
</evidence>
<keyword evidence="4" id="KW-1185">Reference proteome</keyword>
<sequence>MTTSLSHSLSSTGSLSTVREQQIRAKKDRSATITHENSDNSLANTFKAGVEPTRFPSLTFISQNIANNDRETSIKNANLRSELIENNKVNKKSKDALFNNIPTVASVSSPTTTTFATSFQPSTNSQIPKGGSINTLQTVYTDAYSSLDFDDLKSNNNGSSNYNNLNDGLRILSPGEFHPRDDAHSAYQQSIYSNNFESHFPNPPYQKVNNNHTTGVHQQNTNNYNSCGTKEGSESFIYNDLNSMDIMSLSDQKLQRKLSNGIFLSNPMTKENYPNIPNQNLINSTSNNIAGNGATSQNDLDFLDNQSISTVVTSSDVQSYMNSGKRSPATKRQLYYPSNNLSVSPTYSKVRQVSQKIFNNYNNNNNAATNSNTATGPIGYTKIDLSKRFRNNVDNEFFENVDEFPSHELDRDILEEDLVDNDNDKDNDQGDEDDINLNLNELDEHTGLTDAESYLAKPYKKRNNFKGKYHSKISPIEQSMFDHMARGNIKRNRSHVNSPNKAYVENLKKGHQRMNMKMKKPRYEIYGSIKHPYYDSLDEYNVQDGPPNDENSPHDYKSLYYRQNMFLKFILSSIYIFVLLLMLCTCLKIIIMKNFNNTLVDFEVADLENVLVSDEILLLDIKSRASNTNLQDISIWDLGLDLFLVTDESNLMEEGDKEDVEDGTTELVLPGKKEITILLGNSNKFLTPLKFIGLLNLPTWSEVWHKWKDPSQVLPTFSGAQLKLYQPGKGFVYQGEELSHDQWLRILNSKYKIILRGNLKYSLPLVWQDQFISISTEIEIKPKI</sequence>
<dbReference type="GO" id="GO:0010513">
    <property type="term" value="P:positive regulation of phosphatidylinositol biosynthetic process"/>
    <property type="evidence" value="ECO:0007669"/>
    <property type="project" value="TreeGrafter"/>
</dbReference>
<keyword evidence="2" id="KW-0812">Transmembrane</keyword>
<gene>
    <name evidence="3" type="ORF">PICMEDRAFT_16834</name>
</gene>
<dbReference type="STRING" id="763406.A0A1E3NHF2"/>
<organism evidence="3 4">
    <name type="scientific">Pichia membranifaciens NRRL Y-2026</name>
    <dbReference type="NCBI Taxonomy" id="763406"/>
    <lineage>
        <taxon>Eukaryota</taxon>
        <taxon>Fungi</taxon>
        <taxon>Dikarya</taxon>
        <taxon>Ascomycota</taxon>
        <taxon>Saccharomycotina</taxon>
        <taxon>Pichiomycetes</taxon>
        <taxon>Pichiales</taxon>
        <taxon>Pichiaceae</taxon>
        <taxon>Pichia</taxon>
    </lineage>
</organism>
<dbReference type="GO" id="GO:1903778">
    <property type="term" value="P:protein localization to vacuolar membrane"/>
    <property type="evidence" value="ECO:0007669"/>
    <property type="project" value="TreeGrafter"/>
</dbReference>
<feature type="region of interest" description="Disordered" evidence="1">
    <location>
        <begin position="1"/>
        <end position="20"/>
    </location>
</feature>
<dbReference type="GO" id="GO:0000329">
    <property type="term" value="C:fungal-type vacuole membrane"/>
    <property type="evidence" value="ECO:0007669"/>
    <property type="project" value="TreeGrafter"/>
</dbReference>
<dbReference type="GO" id="GO:0000011">
    <property type="term" value="P:vacuole inheritance"/>
    <property type="evidence" value="ECO:0007669"/>
    <property type="project" value="TreeGrafter"/>
</dbReference>
<dbReference type="EMBL" id="KV454004">
    <property type="protein sequence ID" value="ODQ45526.1"/>
    <property type="molecule type" value="Genomic_DNA"/>
</dbReference>
<keyword evidence="2" id="KW-0472">Membrane</keyword>
<feature type="transmembrane region" description="Helical" evidence="2">
    <location>
        <begin position="569"/>
        <end position="591"/>
    </location>
</feature>
<dbReference type="RefSeq" id="XP_019016639.1">
    <property type="nucleotide sequence ID" value="XM_019161353.1"/>
</dbReference>
<dbReference type="Proteomes" id="UP000094455">
    <property type="component" value="Unassembled WGS sequence"/>
</dbReference>
<dbReference type="AlphaFoldDB" id="A0A1E3NHF2"/>
<dbReference type="Pfam" id="PF12751">
    <property type="entry name" value="Vac7"/>
    <property type="match status" value="1"/>
</dbReference>
<evidence type="ECO:0008006" key="5">
    <source>
        <dbReference type="Google" id="ProtNLM"/>
    </source>
</evidence>
<reference evidence="3 4" key="1">
    <citation type="journal article" date="2016" name="Proc. Natl. Acad. Sci. U.S.A.">
        <title>Comparative genomics of biotechnologically important yeasts.</title>
        <authorList>
            <person name="Riley R."/>
            <person name="Haridas S."/>
            <person name="Wolfe K.H."/>
            <person name="Lopes M.R."/>
            <person name="Hittinger C.T."/>
            <person name="Goeker M."/>
            <person name="Salamov A.A."/>
            <person name="Wisecaver J.H."/>
            <person name="Long T.M."/>
            <person name="Calvey C.H."/>
            <person name="Aerts A.L."/>
            <person name="Barry K.W."/>
            <person name="Choi C."/>
            <person name="Clum A."/>
            <person name="Coughlan A.Y."/>
            <person name="Deshpande S."/>
            <person name="Douglass A.P."/>
            <person name="Hanson S.J."/>
            <person name="Klenk H.-P."/>
            <person name="LaButti K.M."/>
            <person name="Lapidus A."/>
            <person name="Lindquist E.A."/>
            <person name="Lipzen A.M."/>
            <person name="Meier-Kolthoff J.P."/>
            <person name="Ohm R.A."/>
            <person name="Otillar R.P."/>
            <person name="Pangilinan J.L."/>
            <person name="Peng Y."/>
            <person name="Rokas A."/>
            <person name="Rosa C.A."/>
            <person name="Scheuner C."/>
            <person name="Sibirny A.A."/>
            <person name="Slot J.C."/>
            <person name="Stielow J.B."/>
            <person name="Sun H."/>
            <person name="Kurtzman C.P."/>
            <person name="Blackwell M."/>
            <person name="Grigoriev I.V."/>
            <person name="Jeffries T.W."/>
        </authorList>
    </citation>
    <scope>NUCLEOTIDE SEQUENCE [LARGE SCALE GENOMIC DNA]</scope>
    <source>
        <strain evidence="3 4">NRRL Y-2026</strain>
    </source>
</reference>
<dbReference type="PANTHER" id="PTHR28258">
    <property type="entry name" value="VACUOLAR SEGREGATION PROTEIN 7"/>
    <property type="match status" value="1"/>
</dbReference>